<evidence type="ECO:0000313" key="4">
    <source>
        <dbReference type="Proteomes" id="UP000183898"/>
    </source>
</evidence>
<dbReference type="InterPro" id="IPR005335">
    <property type="entry name" value="Terminase_ssu"/>
</dbReference>
<dbReference type="PANTHER" id="PTHR41328:SF2">
    <property type="entry name" value="TERMINASE SMALL SUBUNIT"/>
    <property type="match status" value="1"/>
</dbReference>
<dbReference type="Gene3D" id="1.10.10.1400">
    <property type="entry name" value="Terminase, small subunit, N-terminal DNA-binding domain, HTH motif"/>
    <property type="match status" value="1"/>
</dbReference>
<protein>
    <submittedName>
        <fullName evidence="3">Phage terminase small subunit</fullName>
    </submittedName>
</protein>
<dbReference type="RefSeq" id="WP_139176861.1">
    <property type="nucleotide sequence ID" value="NZ_FOCT01000008.1"/>
</dbReference>
<dbReference type="EMBL" id="FOCT01000008">
    <property type="protein sequence ID" value="SEN91554.1"/>
    <property type="molecule type" value="Genomic_DNA"/>
</dbReference>
<dbReference type="InterPro" id="IPR038713">
    <property type="entry name" value="Terminase_Gp1_N_sf"/>
</dbReference>
<reference evidence="3 4" key="1">
    <citation type="submission" date="2016-10" db="EMBL/GenBank/DDBJ databases">
        <authorList>
            <person name="de Groot N.N."/>
        </authorList>
    </citation>
    <scope>NUCLEOTIDE SEQUENCE [LARGE SCALE GENOMIC DNA]</scope>
    <source>
        <strain evidence="3 4">Nl18</strain>
    </source>
</reference>
<dbReference type="Proteomes" id="UP000183898">
    <property type="component" value="Unassembled WGS sequence"/>
</dbReference>
<evidence type="ECO:0000256" key="1">
    <source>
        <dbReference type="ARBA" id="ARBA00022612"/>
    </source>
</evidence>
<dbReference type="AlphaFoldDB" id="A0A1H8KF96"/>
<evidence type="ECO:0000313" key="3">
    <source>
        <dbReference type="EMBL" id="SEN91554.1"/>
    </source>
</evidence>
<proteinExistence type="predicted"/>
<dbReference type="Pfam" id="PF03592">
    <property type="entry name" value="Terminase_2"/>
    <property type="match status" value="1"/>
</dbReference>
<accession>A0A1H8KF96</accession>
<evidence type="ECO:0000256" key="2">
    <source>
        <dbReference type="ARBA" id="ARBA00023219"/>
    </source>
</evidence>
<dbReference type="InterPro" id="IPR052404">
    <property type="entry name" value="SPP1-like_terminase"/>
</dbReference>
<organism evidence="3 4">
    <name type="scientific">Nitrosospira multiformis</name>
    <dbReference type="NCBI Taxonomy" id="1231"/>
    <lineage>
        <taxon>Bacteria</taxon>
        <taxon>Pseudomonadati</taxon>
        <taxon>Pseudomonadota</taxon>
        <taxon>Betaproteobacteria</taxon>
        <taxon>Nitrosomonadales</taxon>
        <taxon>Nitrosomonadaceae</taxon>
        <taxon>Nitrosospira</taxon>
    </lineage>
</organism>
<dbReference type="GO" id="GO:0051276">
    <property type="term" value="P:chromosome organization"/>
    <property type="evidence" value="ECO:0007669"/>
    <property type="project" value="InterPro"/>
</dbReference>
<name>A0A1H8KF96_9PROT</name>
<keyword evidence="2" id="KW-0231">Viral genome packaging</keyword>
<gene>
    <name evidence="3" type="ORF">SAMN05216404_108126</name>
</gene>
<keyword evidence="1" id="KW-1188">Viral release from host cell</keyword>
<sequence>MKHSEPAELTPRQQRFATEYCVDLNATAAYVRAGYRARGNSAEVSACQLLRNAKVQEAIEQKQREVAKRCELTSETIIRETAAVAFSDIRRLFNTDGSPKAIHEIDDATASAISTIEVGQTITDGKVTGRTCRIRFWDKNSAQERLFRHMGLFRKGNAPKQTPRKIAVVFVSSNGEVVAPDFQKPRET</sequence>
<dbReference type="PANTHER" id="PTHR41328">
    <property type="entry name" value="TERMINASE SMALL SUBUNIT-RELATED"/>
    <property type="match status" value="1"/>
</dbReference>